<dbReference type="Proteomes" id="UP001215151">
    <property type="component" value="Unassembled WGS sequence"/>
</dbReference>
<evidence type="ECO:0000313" key="2">
    <source>
        <dbReference type="EMBL" id="KAJ8474439.1"/>
    </source>
</evidence>
<evidence type="ECO:0000313" key="3">
    <source>
        <dbReference type="Proteomes" id="UP001215151"/>
    </source>
</evidence>
<protein>
    <submittedName>
        <fullName evidence="2">Uncharacterized protein</fullName>
    </submittedName>
</protein>
<evidence type="ECO:0000256" key="1">
    <source>
        <dbReference type="SAM" id="MobiDB-lite"/>
    </source>
</evidence>
<dbReference type="EMBL" id="JAPEVG010000188">
    <property type="protein sequence ID" value="KAJ8474439.1"/>
    <property type="molecule type" value="Genomic_DNA"/>
</dbReference>
<sequence length="458" mass="49692">MASSLQSATRAIPPLDGQFVPQDSQSYDYSYSDMCASIGDIFHTGSMDELEYPPFPTLNHFEEELANNYLAFQLRFPSAYADEVPYAAEPPPMYFETSISEASLMYPSSPSTDAANYSDARYGQGYSTPVEHPANDLGQQHSGFFGIPTSEVSSYASPDAVHAEASLSGSVPISTYSTIMNALVPCEPPLDTTEPLPEPEPTATIDSPIATYSSFGDALGPYNPPPNTVEPMVVSTSIGIDSTATITSALENASLVDPRSVCRRTRAQTRTARLRAPSPYTPPTSPLSSLSPAASTSSSSSSPSSSSPSPSSPPSYDPYPLQLLSSTRRNEIVYCSTLVPPPASRTNKWKCPYCSYTQTNRRSPDLKRHIQTHTRGKHEALWVCCGVPLIDAEEEHGMPPEVVAAKEPFEYDGMFMVGGCRQVFSRRDALKRHLRARRGVCYGDAMASYQPGNRIGAR</sequence>
<feature type="region of interest" description="Disordered" evidence="1">
    <location>
        <begin position="261"/>
        <end position="321"/>
    </location>
</feature>
<proteinExistence type="predicted"/>
<name>A0AAD7TT53_9APHY</name>
<comment type="caution">
    <text evidence="2">The sequence shown here is derived from an EMBL/GenBank/DDBJ whole genome shotgun (WGS) entry which is preliminary data.</text>
</comment>
<organism evidence="2 3">
    <name type="scientific">Trametes cubensis</name>
    <dbReference type="NCBI Taxonomy" id="1111947"/>
    <lineage>
        <taxon>Eukaryota</taxon>
        <taxon>Fungi</taxon>
        <taxon>Dikarya</taxon>
        <taxon>Basidiomycota</taxon>
        <taxon>Agaricomycotina</taxon>
        <taxon>Agaricomycetes</taxon>
        <taxon>Polyporales</taxon>
        <taxon>Polyporaceae</taxon>
        <taxon>Trametes</taxon>
    </lineage>
</organism>
<dbReference type="Gene3D" id="3.30.160.60">
    <property type="entry name" value="Classic Zinc Finger"/>
    <property type="match status" value="1"/>
</dbReference>
<feature type="compositionally biased region" description="Low complexity" evidence="1">
    <location>
        <begin position="286"/>
        <end position="309"/>
    </location>
</feature>
<feature type="compositionally biased region" description="Low complexity" evidence="1">
    <location>
        <begin position="268"/>
        <end position="278"/>
    </location>
</feature>
<accession>A0AAD7TT53</accession>
<reference evidence="2" key="1">
    <citation type="submission" date="2022-11" db="EMBL/GenBank/DDBJ databases">
        <title>Genome Sequence of Cubamyces cubensis.</title>
        <authorList>
            <person name="Buettner E."/>
        </authorList>
    </citation>
    <scope>NUCLEOTIDE SEQUENCE</scope>
    <source>
        <strain evidence="2">MPL-01</strain>
    </source>
</reference>
<keyword evidence="3" id="KW-1185">Reference proteome</keyword>
<gene>
    <name evidence="2" type="ORF">ONZ51_g7221</name>
</gene>
<dbReference type="AlphaFoldDB" id="A0AAD7TT53"/>